<evidence type="ECO:0000313" key="3">
    <source>
        <dbReference type="EMBL" id="PCC39214.1"/>
    </source>
</evidence>
<evidence type="ECO:0000256" key="2">
    <source>
        <dbReference type="SAM" id="Phobius"/>
    </source>
</evidence>
<dbReference type="AlphaFoldDB" id="A0A2A3YIU1"/>
<gene>
    <name evidence="3" type="ORF">CIK66_10075</name>
</gene>
<keyword evidence="2" id="KW-1133">Transmembrane helix</keyword>
<organism evidence="3 4">
    <name type="scientific">Brachybacterium alimentarium</name>
    <dbReference type="NCBI Taxonomy" id="47845"/>
    <lineage>
        <taxon>Bacteria</taxon>
        <taxon>Bacillati</taxon>
        <taxon>Actinomycetota</taxon>
        <taxon>Actinomycetes</taxon>
        <taxon>Micrococcales</taxon>
        <taxon>Dermabacteraceae</taxon>
        <taxon>Brachybacterium</taxon>
    </lineage>
</organism>
<feature type="transmembrane region" description="Helical" evidence="2">
    <location>
        <begin position="82"/>
        <end position="109"/>
    </location>
</feature>
<dbReference type="Proteomes" id="UP000218598">
    <property type="component" value="Unassembled WGS sequence"/>
</dbReference>
<feature type="transmembrane region" description="Helical" evidence="2">
    <location>
        <begin position="274"/>
        <end position="291"/>
    </location>
</feature>
<sequence>MSTGWTAPGATEGSSQPDPTAPQGSVDPHPAPSQGAPSGAPAPQGPRRELVQDIPLFPLRPLSVGEVFGAALRIYRLRARTVLGLAAIVYGVAFVLITATTGAGMIPVFGDVQALMEDPEASGSSDYGTSQMLLTVVSSLITGIFTMVASSLVTVALTHVAIGEATGRGASTSQMWATVRRLALPAIGVSLLLGVLGTVAFALPTVLGTLPLLLLQEPTVLTIGALVVGVLIGILLALWIWARMLLAIPALVVERTGVFGSIARSFRMTAGRKLWRVLGVGVLLYVCYTLGTQVVSGVFSVVAMIVYVAILLASSMQGLVLGLVLMTIIMMIGSYLATVLLAPFLSAGFAAVYADNRMRHEAWDIDLMRSSRENWSTDSTR</sequence>
<feature type="transmembrane region" description="Helical" evidence="2">
    <location>
        <begin position="297"/>
        <end position="325"/>
    </location>
</feature>
<feature type="region of interest" description="Disordered" evidence="1">
    <location>
        <begin position="1"/>
        <end position="47"/>
    </location>
</feature>
<feature type="transmembrane region" description="Helical" evidence="2">
    <location>
        <begin position="129"/>
        <end position="162"/>
    </location>
</feature>
<evidence type="ECO:0000256" key="1">
    <source>
        <dbReference type="SAM" id="MobiDB-lite"/>
    </source>
</evidence>
<feature type="compositionally biased region" description="Low complexity" evidence="1">
    <location>
        <begin position="32"/>
        <end position="42"/>
    </location>
</feature>
<keyword evidence="4" id="KW-1185">Reference proteome</keyword>
<comment type="caution">
    <text evidence="3">The sequence shown here is derived from an EMBL/GenBank/DDBJ whole genome shotgun (WGS) entry which is preliminary data.</text>
</comment>
<proteinExistence type="predicted"/>
<feature type="transmembrane region" description="Helical" evidence="2">
    <location>
        <begin position="223"/>
        <end position="253"/>
    </location>
</feature>
<protein>
    <submittedName>
        <fullName evidence="3">Glycerophosphodiester phosphodiesterase</fullName>
    </submittedName>
</protein>
<accession>A0A2A3YIU1</accession>
<dbReference type="OrthoDB" id="121140at2"/>
<keyword evidence="2" id="KW-0812">Transmembrane</keyword>
<keyword evidence="2" id="KW-0472">Membrane</keyword>
<name>A0A2A3YIU1_9MICO</name>
<reference evidence="3 4" key="1">
    <citation type="journal article" date="2017" name="Elife">
        <title>Extensive horizontal gene transfer in cheese-associated bacteria.</title>
        <authorList>
            <person name="Bonham K.S."/>
            <person name="Wolfe B.E."/>
            <person name="Dutton R.J."/>
        </authorList>
    </citation>
    <scope>NUCLEOTIDE SEQUENCE [LARGE SCALE GENOMIC DNA]</scope>
    <source>
        <strain evidence="3 4">341_9</strain>
    </source>
</reference>
<evidence type="ECO:0000313" key="4">
    <source>
        <dbReference type="Proteomes" id="UP000218598"/>
    </source>
</evidence>
<dbReference type="EMBL" id="NRGR01000016">
    <property type="protein sequence ID" value="PCC39214.1"/>
    <property type="molecule type" value="Genomic_DNA"/>
</dbReference>
<feature type="transmembrane region" description="Helical" evidence="2">
    <location>
        <begin position="332"/>
        <end position="354"/>
    </location>
</feature>
<dbReference type="GeneID" id="95326076"/>
<feature type="transmembrane region" description="Helical" evidence="2">
    <location>
        <begin position="182"/>
        <end position="203"/>
    </location>
</feature>
<dbReference type="RefSeq" id="WP_096163471.1">
    <property type="nucleotide sequence ID" value="NZ_BAAAIQ010000009.1"/>
</dbReference>